<protein>
    <submittedName>
        <fullName evidence="1">Uncharacterized protein</fullName>
    </submittedName>
</protein>
<organism evidence="1 2">
    <name type="scientific">Tanacetum coccineum</name>
    <dbReference type="NCBI Taxonomy" id="301880"/>
    <lineage>
        <taxon>Eukaryota</taxon>
        <taxon>Viridiplantae</taxon>
        <taxon>Streptophyta</taxon>
        <taxon>Embryophyta</taxon>
        <taxon>Tracheophyta</taxon>
        <taxon>Spermatophyta</taxon>
        <taxon>Magnoliopsida</taxon>
        <taxon>eudicotyledons</taxon>
        <taxon>Gunneridae</taxon>
        <taxon>Pentapetalae</taxon>
        <taxon>asterids</taxon>
        <taxon>campanulids</taxon>
        <taxon>Asterales</taxon>
        <taxon>Asteraceae</taxon>
        <taxon>Asteroideae</taxon>
        <taxon>Anthemideae</taxon>
        <taxon>Anthemidinae</taxon>
        <taxon>Tanacetum</taxon>
    </lineage>
</organism>
<comment type="caution">
    <text evidence="1">The sequence shown here is derived from an EMBL/GenBank/DDBJ whole genome shotgun (WGS) entry which is preliminary data.</text>
</comment>
<reference evidence="1" key="2">
    <citation type="submission" date="2022-01" db="EMBL/GenBank/DDBJ databases">
        <authorList>
            <person name="Yamashiro T."/>
            <person name="Shiraishi A."/>
            <person name="Satake H."/>
            <person name="Nakayama K."/>
        </authorList>
    </citation>
    <scope>NUCLEOTIDE SEQUENCE</scope>
</reference>
<sequence length="215" mass="23746">MAEVVPRFLESGISYVSPREMFCCFVFVTPCTHLGEYVISLDVSYISKMILKVLASFKISSESPFPRDEDGYPGRGFEYLIECPRVDVSSGSRIEVRPSAPNHYQELSDCTLKVLNRYYSCVSGSYPRLRHPSSTVMEVKKPKVAPCLGIPALPCDGLVIELAGWSCPCEAYLEKKHDKIATLHDKGLKNLLQAVETASGFHATSSGLQSDGVRT</sequence>
<evidence type="ECO:0000313" key="1">
    <source>
        <dbReference type="EMBL" id="GJT96997.1"/>
    </source>
</evidence>
<proteinExistence type="predicted"/>
<gene>
    <name evidence="1" type="ORF">Tco_1092515</name>
</gene>
<dbReference type="EMBL" id="BQNB010020532">
    <property type="protein sequence ID" value="GJT96997.1"/>
    <property type="molecule type" value="Genomic_DNA"/>
</dbReference>
<keyword evidence="2" id="KW-1185">Reference proteome</keyword>
<evidence type="ECO:0000313" key="2">
    <source>
        <dbReference type="Proteomes" id="UP001151760"/>
    </source>
</evidence>
<dbReference type="Proteomes" id="UP001151760">
    <property type="component" value="Unassembled WGS sequence"/>
</dbReference>
<accession>A0ABQ5ICH5</accession>
<reference evidence="1" key="1">
    <citation type="journal article" date="2022" name="Int. J. Mol. Sci.">
        <title>Draft Genome of Tanacetum Coccineum: Genomic Comparison of Closely Related Tanacetum-Family Plants.</title>
        <authorList>
            <person name="Yamashiro T."/>
            <person name="Shiraishi A."/>
            <person name="Nakayama K."/>
            <person name="Satake H."/>
        </authorList>
    </citation>
    <scope>NUCLEOTIDE SEQUENCE</scope>
</reference>
<name>A0ABQ5ICH5_9ASTR</name>